<dbReference type="PANTHER" id="PTHR46211">
    <property type="entry name" value="GLYCEROPHOSPHORYL DIESTER PHOSPHODIESTERASE"/>
    <property type="match status" value="1"/>
</dbReference>
<dbReference type="GO" id="GO:0008889">
    <property type="term" value="F:glycerophosphodiester phosphodiesterase activity"/>
    <property type="evidence" value="ECO:0007669"/>
    <property type="project" value="UniProtKB-EC"/>
</dbReference>
<evidence type="ECO:0000313" key="2">
    <source>
        <dbReference type="EMBL" id="VYU35250.1"/>
    </source>
</evidence>
<dbReference type="InterPro" id="IPR030395">
    <property type="entry name" value="GP_PDE_dom"/>
</dbReference>
<reference evidence="2" key="1">
    <citation type="submission" date="2019-11" db="EMBL/GenBank/DDBJ databases">
        <authorList>
            <person name="Feng L."/>
        </authorList>
    </citation>
    <scope>NUCLEOTIDE SEQUENCE</scope>
    <source>
        <strain evidence="2">SsimulansLFYP27</strain>
    </source>
</reference>
<dbReference type="PANTHER" id="PTHR46211:SF1">
    <property type="entry name" value="GLYCEROPHOSPHODIESTER PHOSPHODIESTERASE, CYTOPLASMIC"/>
    <property type="match status" value="1"/>
</dbReference>
<evidence type="ECO:0000259" key="1">
    <source>
        <dbReference type="PROSITE" id="PS51704"/>
    </source>
</evidence>
<dbReference type="SUPFAM" id="SSF51695">
    <property type="entry name" value="PLC-like phosphodiesterases"/>
    <property type="match status" value="1"/>
</dbReference>
<dbReference type="GO" id="GO:0006629">
    <property type="term" value="P:lipid metabolic process"/>
    <property type="evidence" value="ECO:0007669"/>
    <property type="project" value="InterPro"/>
</dbReference>
<proteinExistence type="predicted"/>
<dbReference type="EC" id="3.1.4.46" evidence="2"/>
<dbReference type="Gene3D" id="3.20.20.190">
    <property type="entry name" value="Phosphatidylinositol (PI) phosphodiesterase"/>
    <property type="match status" value="1"/>
</dbReference>
<accession>A0A6N3E2E1</accession>
<sequence>MKTIFGHRGVPSVAPENTLASYHAAAEIPELQWIEVDVGITADEQLIMIHDDYLDRTTSMTGEISETLFKDIQQASAGYWFHPKFKEEKVLTFDEFIDFVNASQLNVNIELKGITGNHGPKLAKSLIKQLVEAMPKFSPEVEILFSSFNIPLLKAVQEALPQYPRAVLYEMCAFYEDWRTVLDFCDTHILHLEDIDLTEALVRRIKDDGYILNLYTVNDVARVNQLFNFGVDGVFTDYPQKLVHLQESL</sequence>
<dbReference type="PROSITE" id="PS51704">
    <property type="entry name" value="GP_PDE"/>
    <property type="match status" value="1"/>
</dbReference>
<keyword evidence="2" id="KW-0378">Hydrolase</keyword>
<protein>
    <submittedName>
        <fullName evidence="2">Glycerophosphoryl diester phosphodiesterase</fullName>
        <ecNumber evidence="2">3.1.4.46</ecNumber>
    </submittedName>
</protein>
<dbReference type="AlphaFoldDB" id="A0A6N3E2E1"/>
<organism evidence="2">
    <name type="scientific">Staphylococcus simulans</name>
    <dbReference type="NCBI Taxonomy" id="1286"/>
    <lineage>
        <taxon>Bacteria</taxon>
        <taxon>Bacillati</taxon>
        <taxon>Bacillota</taxon>
        <taxon>Bacilli</taxon>
        <taxon>Bacillales</taxon>
        <taxon>Staphylococcaceae</taxon>
        <taxon>Staphylococcus</taxon>
    </lineage>
</organism>
<dbReference type="RefSeq" id="WP_156666897.1">
    <property type="nucleotide sequence ID" value="NZ_CACRUO010000047.1"/>
</dbReference>
<gene>
    <name evidence="2" type="primary">ugpQ_1</name>
    <name evidence="2" type="ORF">SSLFYP27_01958</name>
</gene>
<feature type="domain" description="GP-PDE" evidence="1">
    <location>
        <begin position="2"/>
        <end position="246"/>
    </location>
</feature>
<dbReference type="Pfam" id="PF03009">
    <property type="entry name" value="GDPD"/>
    <property type="match status" value="1"/>
</dbReference>
<dbReference type="EMBL" id="CACRUO010000047">
    <property type="protein sequence ID" value="VYU35250.1"/>
    <property type="molecule type" value="Genomic_DNA"/>
</dbReference>
<name>A0A6N3E2E1_STASI</name>
<dbReference type="InterPro" id="IPR017946">
    <property type="entry name" value="PLC-like_Pdiesterase_TIM-brl"/>
</dbReference>